<organism evidence="1 2">
    <name type="scientific">Pontivivens insulae</name>
    <dbReference type="NCBI Taxonomy" id="1639689"/>
    <lineage>
        <taxon>Bacteria</taxon>
        <taxon>Pseudomonadati</taxon>
        <taxon>Pseudomonadota</taxon>
        <taxon>Alphaproteobacteria</taxon>
        <taxon>Rhodobacterales</taxon>
        <taxon>Paracoccaceae</taxon>
        <taxon>Pontivivens</taxon>
    </lineage>
</organism>
<protein>
    <recommendedName>
        <fullName evidence="3">Cyclic di-GMP-binding protein</fullName>
    </recommendedName>
</protein>
<gene>
    <name evidence="1" type="ORF">POI8812_03347</name>
</gene>
<evidence type="ECO:0000313" key="2">
    <source>
        <dbReference type="Proteomes" id="UP000244932"/>
    </source>
</evidence>
<proteinExistence type="predicted"/>
<sequence length="521" mass="55671">MRLIGIALLAFLLAGVAFLLTERRAEVLAAVPLLSGSERIVHRFDQSGAPNLQDVDESFERVWIAAEGTDRWTALSGVPSYATLRFNLPRDVVGLAGELTLDLRSDIAEGTEGEFRINVNGIRRGVLTIRPGMDDYTVKLPLSADDLIRRQLVVSMAMIGDTPSAVCSTDEGYGALLHVEPTSRLTLALEEPITTFADQLLVAGEPAELLWPVADRDAQAQALATAVSAQVTGHAVRFVRPDQATEATIDPADYDGTLPPSASAVLPLNWPVQAEEAGASTDAVTFERGANWTFALARSALQDRTLPNRLDLNLRLQPLPGEAAWMLNVQHAGSILYQERIAGSRTDYRAIIPLGEADDAELLRYEVNLQADWEGRGPCLIRPELTAQLLPSTQISGGQVAPASAMEPLLAALGSTPSIGIQLWTETDVTTANAMMGLAQDLIVGAAGVEAESDRDVILAMAEPNEALEFARTRPGPAWVRGYFTPGDAAETLPLEGTMLDVLASSDAPRAVMVIVLGSGS</sequence>
<evidence type="ECO:0008006" key="3">
    <source>
        <dbReference type="Google" id="ProtNLM"/>
    </source>
</evidence>
<dbReference type="AlphaFoldDB" id="A0A2R8AG01"/>
<dbReference type="EMBL" id="OMKW01000004">
    <property type="protein sequence ID" value="SPF31000.1"/>
    <property type="molecule type" value="Genomic_DNA"/>
</dbReference>
<dbReference type="RefSeq" id="WP_108783679.1">
    <property type="nucleotide sequence ID" value="NZ_OMKW01000004.1"/>
</dbReference>
<reference evidence="1 2" key="1">
    <citation type="submission" date="2018-03" db="EMBL/GenBank/DDBJ databases">
        <authorList>
            <person name="Keele B.F."/>
        </authorList>
    </citation>
    <scope>NUCLEOTIDE SEQUENCE [LARGE SCALE GENOMIC DNA]</scope>
    <source>
        <strain evidence="1 2">CeCT 8812</strain>
    </source>
</reference>
<accession>A0A2R8AG01</accession>
<keyword evidence="2" id="KW-1185">Reference proteome</keyword>
<name>A0A2R8AG01_9RHOB</name>
<dbReference type="Proteomes" id="UP000244932">
    <property type="component" value="Unassembled WGS sequence"/>
</dbReference>
<evidence type="ECO:0000313" key="1">
    <source>
        <dbReference type="EMBL" id="SPF31000.1"/>
    </source>
</evidence>